<dbReference type="PANTHER" id="PTHR32305:SF15">
    <property type="entry name" value="PROTEIN RHSA-RELATED"/>
    <property type="match status" value="1"/>
</dbReference>
<reference evidence="1 2" key="1">
    <citation type="submission" date="2019-11" db="EMBL/GenBank/DDBJ databases">
        <title>Genome sequence of Deinococcus xianganensis Y35, AI-2 producing algicidal bacterium, isolated from lake water.</title>
        <authorList>
            <person name="Li Y."/>
        </authorList>
    </citation>
    <scope>NUCLEOTIDE SEQUENCE [LARGE SCALE GENOMIC DNA]</scope>
    <source>
        <strain evidence="1 2">Y35</strain>
    </source>
</reference>
<organism evidence="1 2">
    <name type="scientific">Deinococcus xianganensis</name>
    <dbReference type="NCBI Taxonomy" id="1507289"/>
    <lineage>
        <taxon>Bacteria</taxon>
        <taxon>Thermotogati</taxon>
        <taxon>Deinococcota</taxon>
        <taxon>Deinococci</taxon>
        <taxon>Deinococcales</taxon>
        <taxon>Deinococcaceae</taxon>
        <taxon>Deinococcus</taxon>
    </lineage>
</organism>
<evidence type="ECO:0000313" key="1">
    <source>
        <dbReference type="EMBL" id="MXV22063.1"/>
    </source>
</evidence>
<dbReference type="InterPro" id="IPR022385">
    <property type="entry name" value="Rhs_assc_core"/>
</dbReference>
<keyword evidence="2" id="KW-1185">Reference proteome</keyword>
<protein>
    <recommendedName>
        <fullName evidence="3">RHS repeat-associated core domain-containing protein</fullName>
    </recommendedName>
</protein>
<dbReference type="PRINTS" id="PR00394">
    <property type="entry name" value="RHSPROTEIN"/>
</dbReference>
<accession>A0A6I4YY66</accession>
<dbReference type="Proteomes" id="UP000430519">
    <property type="component" value="Unassembled WGS sequence"/>
</dbReference>
<proteinExistence type="predicted"/>
<evidence type="ECO:0008006" key="3">
    <source>
        <dbReference type="Google" id="ProtNLM"/>
    </source>
</evidence>
<sequence>LPGIQDEPNSNMYTGREKDVGNLYYYRARYYNDDMNRFISQDPIGLAGGLNWYAYANGNPIQNTDELGLWVGWDDAVAIVGGGIIGVGGELISNAINGQRPTVANLGASFIGGAAAAETFLYTGNPFLAGAVGGGATSLLKSGFNGTKVDGGQLLTDTAIGAATGKFGTLSPKNGLGRMAWDGVKSNAERALMSQAQRKGYGLRAGAYAVERGAFREAMFGGPILSPILSPSAAGTGFLGLPCR</sequence>
<gene>
    <name evidence="1" type="ORF">GLX28_20805</name>
</gene>
<dbReference type="AlphaFoldDB" id="A0A6I4YY66"/>
<dbReference type="InterPro" id="IPR050708">
    <property type="entry name" value="T6SS_VgrG/RHS"/>
</dbReference>
<comment type="caution">
    <text evidence="1">The sequence shown here is derived from an EMBL/GenBank/DDBJ whole genome shotgun (WGS) entry which is preliminary data.</text>
</comment>
<name>A0A6I4YY66_9DEIO</name>
<evidence type="ECO:0000313" key="2">
    <source>
        <dbReference type="Proteomes" id="UP000430519"/>
    </source>
</evidence>
<dbReference type="NCBIfam" id="TIGR03696">
    <property type="entry name" value="Rhs_assc_core"/>
    <property type="match status" value="1"/>
</dbReference>
<dbReference type="PANTHER" id="PTHR32305">
    <property type="match status" value="1"/>
</dbReference>
<dbReference type="EMBL" id="WVHK01000189">
    <property type="protein sequence ID" value="MXV22063.1"/>
    <property type="molecule type" value="Genomic_DNA"/>
</dbReference>
<dbReference type="Gene3D" id="2.180.10.10">
    <property type="entry name" value="RHS repeat-associated core"/>
    <property type="match status" value="1"/>
</dbReference>
<dbReference type="RefSeq" id="WP_160982689.1">
    <property type="nucleotide sequence ID" value="NZ_WVHK01000189.1"/>
</dbReference>
<feature type="non-terminal residue" evidence="1">
    <location>
        <position position="1"/>
    </location>
</feature>